<evidence type="ECO:0008006" key="2">
    <source>
        <dbReference type="Google" id="ProtNLM"/>
    </source>
</evidence>
<dbReference type="EnsemblPlants" id="EMT28240">
    <property type="protein sequence ID" value="EMT28240"/>
    <property type="gene ID" value="F775_23450"/>
</dbReference>
<dbReference type="AlphaFoldDB" id="M8BTA8"/>
<dbReference type="SUPFAM" id="SSF101148">
    <property type="entry name" value="Plant invertase/pectin methylesterase inhibitor"/>
    <property type="match status" value="1"/>
</dbReference>
<sequence>MLLLLAVATAPILAAGVSPTVNTNVPPAAASSKDTLQRGIVATNQIAHSVTSTLHIISDLVPDLNTSTGYYMTMAKTMAAALDDLHAGRVVNATDKLNDALGVPSDCDIVLSGVGVIGKVDPDAIRKENDENERLVHLAINISTHGEVFLTQCRRKRSYIRAYTNLYERTHAQPTSTSTFERLNRHIILRFTKSP</sequence>
<protein>
    <recommendedName>
        <fullName evidence="2">Pectinesterase inhibitor domain-containing protein</fullName>
    </recommendedName>
</protein>
<dbReference type="InterPro" id="IPR035513">
    <property type="entry name" value="Invertase/methylesterase_inhib"/>
</dbReference>
<evidence type="ECO:0000313" key="1">
    <source>
        <dbReference type="EnsemblPlants" id="EMT28240"/>
    </source>
</evidence>
<reference evidence="1" key="1">
    <citation type="submission" date="2015-06" db="UniProtKB">
        <authorList>
            <consortium name="EnsemblPlants"/>
        </authorList>
    </citation>
    <scope>IDENTIFICATION</scope>
</reference>
<accession>M8BTA8</accession>
<organism evidence="1">
    <name type="scientific">Aegilops tauschii</name>
    <name type="common">Tausch's goatgrass</name>
    <name type="synonym">Aegilops squarrosa</name>
    <dbReference type="NCBI Taxonomy" id="37682"/>
    <lineage>
        <taxon>Eukaryota</taxon>
        <taxon>Viridiplantae</taxon>
        <taxon>Streptophyta</taxon>
        <taxon>Embryophyta</taxon>
        <taxon>Tracheophyta</taxon>
        <taxon>Spermatophyta</taxon>
        <taxon>Magnoliopsida</taxon>
        <taxon>Liliopsida</taxon>
        <taxon>Poales</taxon>
        <taxon>Poaceae</taxon>
        <taxon>BOP clade</taxon>
        <taxon>Pooideae</taxon>
        <taxon>Triticodae</taxon>
        <taxon>Triticeae</taxon>
        <taxon>Triticinae</taxon>
        <taxon>Aegilops</taxon>
    </lineage>
</organism>
<proteinExistence type="predicted"/>
<name>M8BTA8_AEGTA</name>